<dbReference type="InterPro" id="IPR050549">
    <property type="entry name" value="MFS_Trehalose_Transporter"/>
</dbReference>
<dbReference type="GO" id="GO:0005886">
    <property type="term" value="C:plasma membrane"/>
    <property type="evidence" value="ECO:0007669"/>
    <property type="project" value="UniProtKB-SubCell"/>
</dbReference>
<dbReference type="Gene3D" id="1.20.1250.20">
    <property type="entry name" value="MFS general substrate transporter like domains"/>
    <property type="match status" value="1"/>
</dbReference>
<evidence type="ECO:0000259" key="9">
    <source>
        <dbReference type="PROSITE" id="PS50850"/>
    </source>
</evidence>
<organism evidence="10 11">
    <name type="scientific">Ranatra chinensis</name>
    <dbReference type="NCBI Taxonomy" id="642074"/>
    <lineage>
        <taxon>Eukaryota</taxon>
        <taxon>Metazoa</taxon>
        <taxon>Ecdysozoa</taxon>
        <taxon>Arthropoda</taxon>
        <taxon>Hexapoda</taxon>
        <taxon>Insecta</taxon>
        <taxon>Pterygota</taxon>
        <taxon>Neoptera</taxon>
        <taxon>Paraneoptera</taxon>
        <taxon>Hemiptera</taxon>
        <taxon>Heteroptera</taxon>
        <taxon>Panheteroptera</taxon>
        <taxon>Nepomorpha</taxon>
        <taxon>Nepidae</taxon>
        <taxon>Ranatrinae</taxon>
        <taxon>Ranatra</taxon>
    </lineage>
</organism>
<evidence type="ECO:0000256" key="4">
    <source>
        <dbReference type="ARBA" id="ARBA00022597"/>
    </source>
</evidence>
<evidence type="ECO:0000256" key="2">
    <source>
        <dbReference type="ARBA" id="ARBA00022448"/>
    </source>
</evidence>
<feature type="transmembrane region" description="Helical" evidence="8">
    <location>
        <begin position="47"/>
        <end position="65"/>
    </location>
</feature>
<dbReference type="PANTHER" id="PTHR48021:SF46">
    <property type="entry name" value="MAJOR FACILITATOR SUPERFAMILY (MFS) PROFILE DOMAIN-CONTAINING PROTEIN"/>
    <property type="match status" value="1"/>
</dbReference>
<evidence type="ECO:0000256" key="3">
    <source>
        <dbReference type="ARBA" id="ARBA00022475"/>
    </source>
</evidence>
<protein>
    <recommendedName>
        <fullName evidence="9">Major facilitator superfamily (MFS) profile domain-containing protein</fullName>
    </recommendedName>
</protein>
<sequence length="437" mass="48309">MVRMEEDGAELRVTPWQMSWVVASVELGDLLSPLPAAYLSDRWGRKIVMMSVGPLCLMSWLLVVVTRSVEVLYVVRTVQGLAVGIVYTVAPIYIAEVSHPKIRGQLSGQFLTMWYVGVVYAYSLGPYLSYDAYAYVCAAIPVLFLLTYAVAPETPYYYVMVQRWDDAEKSLKWLRAKDDVRDELESIRESVAEEMKMKNCGALSAWKELVKDKASRKSLVVVQLVCCVKYLLGMPAVISYSTYTFAQTSSGLIGADELTIGMGLLLCVSTFLAAYVVDRVGRRPLLLASTAGCLVFSSLVGLYYFLEGVLHLQVAPYAWLMYLSVAGYCVLWCIGLGPILQTIQAEYFPTSTRGLAGGLAAITGTLTTFVVLKVYQTVESAYGVYMNFWMYAFFAFLGTVSLSFVLRETAGRTLGQIQEEMKNGVKPSSNGLPETAP</sequence>
<feature type="transmembrane region" description="Helical" evidence="8">
    <location>
        <begin position="219"/>
        <end position="238"/>
    </location>
</feature>
<keyword evidence="6 8" id="KW-1133">Transmembrane helix</keyword>
<keyword evidence="3" id="KW-1003">Cell membrane</keyword>
<feature type="transmembrane region" description="Helical" evidence="8">
    <location>
        <begin position="388"/>
        <end position="406"/>
    </location>
</feature>
<dbReference type="SUPFAM" id="SSF103473">
    <property type="entry name" value="MFS general substrate transporter"/>
    <property type="match status" value="1"/>
</dbReference>
<feature type="transmembrane region" description="Helical" evidence="8">
    <location>
        <begin position="258"/>
        <end position="277"/>
    </location>
</feature>
<dbReference type="InterPro" id="IPR005829">
    <property type="entry name" value="Sugar_transporter_CS"/>
</dbReference>
<dbReference type="InterPro" id="IPR036259">
    <property type="entry name" value="MFS_trans_sf"/>
</dbReference>
<comment type="caution">
    <text evidence="10">The sequence shown here is derived from an EMBL/GenBank/DDBJ whole genome shotgun (WGS) entry which is preliminary data.</text>
</comment>
<feature type="transmembrane region" description="Helical" evidence="8">
    <location>
        <begin position="132"/>
        <end position="151"/>
    </location>
</feature>
<gene>
    <name evidence="10" type="ORF">AAG570_004769</name>
</gene>
<dbReference type="EMBL" id="JBFDAA010000016">
    <property type="protein sequence ID" value="KAL1117443.1"/>
    <property type="molecule type" value="Genomic_DNA"/>
</dbReference>
<dbReference type="Proteomes" id="UP001558652">
    <property type="component" value="Unassembled WGS sequence"/>
</dbReference>
<keyword evidence="5 8" id="KW-0812">Transmembrane</keyword>
<dbReference type="InterPro" id="IPR005828">
    <property type="entry name" value="MFS_sugar_transport-like"/>
</dbReference>
<keyword evidence="2" id="KW-0813">Transport</keyword>
<dbReference type="InterPro" id="IPR020846">
    <property type="entry name" value="MFS_dom"/>
</dbReference>
<evidence type="ECO:0000256" key="1">
    <source>
        <dbReference type="ARBA" id="ARBA00004651"/>
    </source>
</evidence>
<feature type="transmembrane region" description="Helical" evidence="8">
    <location>
        <begin position="355"/>
        <end position="376"/>
    </location>
</feature>
<dbReference type="PROSITE" id="PS00217">
    <property type="entry name" value="SUGAR_TRANSPORT_2"/>
    <property type="match status" value="1"/>
</dbReference>
<evidence type="ECO:0000256" key="7">
    <source>
        <dbReference type="ARBA" id="ARBA00023136"/>
    </source>
</evidence>
<feature type="transmembrane region" description="Helical" evidence="8">
    <location>
        <begin position="284"/>
        <end position="306"/>
    </location>
</feature>
<feature type="domain" description="Major facilitator superfamily (MFS) profile" evidence="9">
    <location>
        <begin position="1"/>
        <end position="410"/>
    </location>
</feature>
<name>A0ABD0Y252_9HEMI</name>
<evidence type="ECO:0000313" key="10">
    <source>
        <dbReference type="EMBL" id="KAL1117443.1"/>
    </source>
</evidence>
<dbReference type="AlphaFoldDB" id="A0ABD0Y252"/>
<feature type="transmembrane region" description="Helical" evidence="8">
    <location>
        <begin position="71"/>
        <end position="94"/>
    </location>
</feature>
<evidence type="ECO:0000256" key="6">
    <source>
        <dbReference type="ARBA" id="ARBA00022989"/>
    </source>
</evidence>
<dbReference type="PROSITE" id="PS00216">
    <property type="entry name" value="SUGAR_TRANSPORT_1"/>
    <property type="match status" value="2"/>
</dbReference>
<accession>A0ABD0Y252</accession>
<evidence type="ECO:0000256" key="8">
    <source>
        <dbReference type="SAM" id="Phobius"/>
    </source>
</evidence>
<keyword evidence="4" id="KW-0762">Sugar transport</keyword>
<keyword evidence="7 8" id="KW-0472">Membrane</keyword>
<evidence type="ECO:0000256" key="5">
    <source>
        <dbReference type="ARBA" id="ARBA00022692"/>
    </source>
</evidence>
<feature type="transmembrane region" description="Helical" evidence="8">
    <location>
        <begin position="318"/>
        <end position="343"/>
    </location>
</feature>
<comment type="subcellular location">
    <subcellularLocation>
        <location evidence="1">Cell membrane</location>
        <topology evidence="1">Multi-pass membrane protein</topology>
    </subcellularLocation>
</comment>
<dbReference type="FunFam" id="1.20.1250.20:FF:000218">
    <property type="entry name" value="facilitated trehalose transporter Tret1"/>
    <property type="match status" value="1"/>
</dbReference>
<dbReference type="PANTHER" id="PTHR48021">
    <property type="match status" value="1"/>
</dbReference>
<reference evidence="10 11" key="1">
    <citation type="submission" date="2024-07" db="EMBL/GenBank/DDBJ databases">
        <title>Chromosome-level genome assembly of the water stick insect Ranatra chinensis (Heteroptera: Nepidae).</title>
        <authorList>
            <person name="Liu X."/>
        </authorList>
    </citation>
    <scope>NUCLEOTIDE SEQUENCE [LARGE SCALE GENOMIC DNA]</scope>
    <source>
        <strain evidence="10">Cailab_2021Rc</strain>
        <tissue evidence="10">Muscle</tissue>
    </source>
</reference>
<keyword evidence="11" id="KW-1185">Reference proteome</keyword>
<evidence type="ECO:0000313" key="11">
    <source>
        <dbReference type="Proteomes" id="UP001558652"/>
    </source>
</evidence>
<dbReference type="PROSITE" id="PS50850">
    <property type="entry name" value="MFS"/>
    <property type="match status" value="1"/>
</dbReference>
<proteinExistence type="predicted"/>
<dbReference type="Pfam" id="PF00083">
    <property type="entry name" value="Sugar_tr"/>
    <property type="match status" value="1"/>
</dbReference>